<dbReference type="GeneID" id="78078976"/>
<evidence type="ECO:0000313" key="2">
    <source>
        <dbReference type="Proteomes" id="UP001150001"/>
    </source>
</evidence>
<reference evidence="1" key="1">
    <citation type="submission" date="2022-11" db="EMBL/GenBank/DDBJ databases">
        <title>Role of the vibriolysin VemA secreted by the emergent pathogen Vibrio europaeus in the colonization of Manila clam mucus.</title>
        <authorList>
            <person name="Martinez C."/>
            <person name="Rodriguez S."/>
            <person name="Vences A."/>
            <person name="Barja J.L."/>
            <person name="Toranzo A.E."/>
            <person name="Dubert J."/>
        </authorList>
    </citation>
    <scope>NUCLEOTIDE SEQUENCE</scope>
    <source>
        <strain evidence="1">3454</strain>
    </source>
</reference>
<accession>A0ABT5GML0</accession>
<dbReference type="RefSeq" id="WP_139152274.1">
    <property type="nucleotide sequence ID" value="NZ_JAPFIM010000017.1"/>
</dbReference>
<protein>
    <submittedName>
        <fullName evidence="1">Uncharacterized protein</fullName>
    </submittedName>
</protein>
<evidence type="ECO:0000313" key="1">
    <source>
        <dbReference type="EMBL" id="MDC5738485.1"/>
    </source>
</evidence>
<gene>
    <name evidence="1" type="ORF">OPW20_00300</name>
</gene>
<dbReference type="Proteomes" id="UP001150001">
    <property type="component" value="Unassembled WGS sequence"/>
</dbReference>
<name>A0ABT5GML0_9VIBR</name>
<dbReference type="EMBL" id="JAPFIT010000003">
    <property type="protein sequence ID" value="MDC5738485.1"/>
    <property type="molecule type" value="Genomic_DNA"/>
</dbReference>
<sequence>MRVCRSNSRRKSGENRYGTLDQRYKRTYAVGGMPEKGYPYKDLTFATEEAREAYKRNNPSLLRKLLNLIKGNTNERTKPVRRR</sequence>
<keyword evidence="2" id="KW-1185">Reference proteome</keyword>
<organism evidence="1 2">
    <name type="scientific">Vibrio europaeus</name>
    <dbReference type="NCBI Taxonomy" id="300876"/>
    <lineage>
        <taxon>Bacteria</taxon>
        <taxon>Pseudomonadati</taxon>
        <taxon>Pseudomonadota</taxon>
        <taxon>Gammaproteobacteria</taxon>
        <taxon>Vibrionales</taxon>
        <taxon>Vibrionaceae</taxon>
        <taxon>Vibrio</taxon>
        <taxon>Vibrio oreintalis group</taxon>
    </lineage>
</organism>
<proteinExistence type="predicted"/>
<comment type="caution">
    <text evidence="1">The sequence shown here is derived from an EMBL/GenBank/DDBJ whole genome shotgun (WGS) entry which is preliminary data.</text>
</comment>